<feature type="compositionally biased region" description="Basic residues" evidence="1">
    <location>
        <begin position="51"/>
        <end position="66"/>
    </location>
</feature>
<name>A0A6A6XRB9_9PLEO</name>
<organism evidence="2 3">
    <name type="scientific">Melanomma pulvis-pyrius CBS 109.77</name>
    <dbReference type="NCBI Taxonomy" id="1314802"/>
    <lineage>
        <taxon>Eukaryota</taxon>
        <taxon>Fungi</taxon>
        <taxon>Dikarya</taxon>
        <taxon>Ascomycota</taxon>
        <taxon>Pezizomycotina</taxon>
        <taxon>Dothideomycetes</taxon>
        <taxon>Pleosporomycetidae</taxon>
        <taxon>Pleosporales</taxon>
        <taxon>Melanommataceae</taxon>
        <taxon>Melanomma</taxon>
    </lineage>
</organism>
<dbReference type="Proteomes" id="UP000799757">
    <property type="component" value="Unassembled WGS sequence"/>
</dbReference>
<feature type="compositionally biased region" description="Low complexity" evidence="1">
    <location>
        <begin position="311"/>
        <end position="326"/>
    </location>
</feature>
<protein>
    <submittedName>
        <fullName evidence="2">Uncharacterized protein</fullName>
    </submittedName>
</protein>
<feature type="compositionally biased region" description="Polar residues" evidence="1">
    <location>
        <begin position="289"/>
        <end position="302"/>
    </location>
</feature>
<feature type="region of interest" description="Disordered" evidence="1">
    <location>
        <begin position="1"/>
        <end position="29"/>
    </location>
</feature>
<dbReference type="AlphaFoldDB" id="A0A6A6XRB9"/>
<feature type="region of interest" description="Disordered" evidence="1">
    <location>
        <begin position="49"/>
        <end position="77"/>
    </location>
</feature>
<gene>
    <name evidence="2" type="ORF">K505DRAFT_87844</name>
</gene>
<reference evidence="2" key="1">
    <citation type="journal article" date="2020" name="Stud. Mycol.">
        <title>101 Dothideomycetes genomes: a test case for predicting lifestyles and emergence of pathogens.</title>
        <authorList>
            <person name="Haridas S."/>
            <person name="Albert R."/>
            <person name="Binder M."/>
            <person name="Bloem J."/>
            <person name="Labutti K."/>
            <person name="Salamov A."/>
            <person name="Andreopoulos B."/>
            <person name="Baker S."/>
            <person name="Barry K."/>
            <person name="Bills G."/>
            <person name="Bluhm B."/>
            <person name="Cannon C."/>
            <person name="Castanera R."/>
            <person name="Culley D."/>
            <person name="Daum C."/>
            <person name="Ezra D."/>
            <person name="Gonzalez J."/>
            <person name="Henrissat B."/>
            <person name="Kuo A."/>
            <person name="Liang C."/>
            <person name="Lipzen A."/>
            <person name="Lutzoni F."/>
            <person name="Magnuson J."/>
            <person name="Mondo S."/>
            <person name="Nolan M."/>
            <person name="Ohm R."/>
            <person name="Pangilinan J."/>
            <person name="Park H.-J."/>
            <person name="Ramirez L."/>
            <person name="Alfaro M."/>
            <person name="Sun H."/>
            <person name="Tritt A."/>
            <person name="Yoshinaga Y."/>
            <person name="Zwiers L.-H."/>
            <person name="Turgeon B."/>
            <person name="Goodwin S."/>
            <person name="Spatafora J."/>
            <person name="Crous P."/>
            <person name="Grigoriev I."/>
        </authorList>
    </citation>
    <scope>NUCLEOTIDE SEQUENCE</scope>
    <source>
        <strain evidence="2">CBS 109.77</strain>
    </source>
</reference>
<accession>A0A6A6XRB9</accession>
<feature type="compositionally biased region" description="Acidic residues" evidence="1">
    <location>
        <begin position="222"/>
        <end position="233"/>
    </location>
</feature>
<evidence type="ECO:0000313" key="2">
    <source>
        <dbReference type="EMBL" id="KAF2798919.1"/>
    </source>
</evidence>
<feature type="region of interest" description="Disordered" evidence="1">
    <location>
        <begin position="280"/>
        <end position="326"/>
    </location>
</feature>
<dbReference type="OrthoDB" id="3909054at2759"/>
<feature type="region of interest" description="Disordered" evidence="1">
    <location>
        <begin position="221"/>
        <end position="249"/>
    </location>
</feature>
<keyword evidence="3" id="KW-1185">Reference proteome</keyword>
<sequence length="423" mass="46513">MEKRHSSPSTRAFDQRPKTQRKRSSSFPMVDALGCSMAEAELIMAEGRAAVRSRHASANRRSRRRPSPRDEDEVYHPRDHIKYLNHDLAVFQDVDEEPVSPSTATNTRHTRIPSNATDVTVIGPDQPHVEDPHATDAPGSPLEDYSATLAKFIQSQLNSIPSYQTAHASVYPRSCPDLSPRLRTPPQSPTKPSKRPIGVHSIVEIPPIRPPLISAFSAWSSTDDETDEVDDDVPPLPEIDASSRNESRASNYTPSILSFYENSNESSFLFTSTPLDEEDPLTARGFSFPDQSTLPGTTSPHSPAQHKDDYPSSTLSTHPQLSSSSAPSFSSISTASYFDCKQPLSLAPHVRARIIAAVTPNHNGKIITAISPFEGGTLTNVHDILVESQHRVLVDGLSFDMLRDFSMPEEGMKEGMTRVPTPC</sequence>
<evidence type="ECO:0000256" key="1">
    <source>
        <dbReference type="SAM" id="MobiDB-lite"/>
    </source>
</evidence>
<proteinExistence type="predicted"/>
<dbReference type="EMBL" id="MU001774">
    <property type="protein sequence ID" value="KAF2798919.1"/>
    <property type="molecule type" value="Genomic_DNA"/>
</dbReference>
<evidence type="ECO:0000313" key="3">
    <source>
        <dbReference type="Proteomes" id="UP000799757"/>
    </source>
</evidence>
<feature type="region of interest" description="Disordered" evidence="1">
    <location>
        <begin position="171"/>
        <end position="200"/>
    </location>
</feature>